<gene>
    <name evidence="2" type="ORF">BV898_12212</name>
</gene>
<reference evidence="3" key="1">
    <citation type="submission" date="2017-01" db="EMBL/GenBank/DDBJ databases">
        <title>Comparative genomics of anhydrobiosis in the tardigrade Hypsibius dujardini.</title>
        <authorList>
            <person name="Yoshida Y."/>
            <person name="Koutsovoulos G."/>
            <person name="Laetsch D."/>
            <person name="Stevens L."/>
            <person name="Kumar S."/>
            <person name="Horikawa D."/>
            <person name="Ishino K."/>
            <person name="Komine S."/>
            <person name="Tomita M."/>
            <person name="Blaxter M."/>
            <person name="Arakawa K."/>
        </authorList>
    </citation>
    <scope>NUCLEOTIDE SEQUENCE [LARGE SCALE GENOMIC DNA]</scope>
    <source>
        <strain evidence="3">Z151</strain>
    </source>
</reference>
<organism evidence="2 3">
    <name type="scientific">Hypsibius exemplaris</name>
    <name type="common">Freshwater tardigrade</name>
    <dbReference type="NCBI Taxonomy" id="2072580"/>
    <lineage>
        <taxon>Eukaryota</taxon>
        <taxon>Metazoa</taxon>
        <taxon>Ecdysozoa</taxon>
        <taxon>Tardigrada</taxon>
        <taxon>Eutardigrada</taxon>
        <taxon>Parachela</taxon>
        <taxon>Hypsibioidea</taxon>
        <taxon>Hypsibiidae</taxon>
        <taxon>Hypsibius</taxon>
    </lineage>
</organism>
<sequence length="420" mass="47716">MLVAQTFLLKCFGFMPLYTDKFRHQNVRARLASLTTSLIAVSLLLGTLYSSCQQCASFINGFLKSTVSDQHDEPDTVLKVMQLMPFPIINSRGLAVLFLFFIKRRQWPTVMQDFHAFCSRTLCPPFVTNKTLKKCTIIGILLCIVTVLLHGTWETTEWVAYLKTARNTTVQSSKFVTAAVVSTLFSSLPFLLSQQVFLCLLILSMVLGEALTALARVIQTEIVTYDIVNHRLTPATGKEIAGTLLKVKLWEFHHMQMLLFFQSISQFFSLILFVAHGMDFLVVLGFVANIVLNNRSDLMSYVYLVGSSIIFLSYGTLFLGPLITVHERSCKLGLSLHCLSFSVEQYLTTPFENNVNLYAPGVRLIKRLKQFELVCEKRTLLFHGMDLIYYNRRFVAWTSTFLLSFMVVARQFFASERGAK</sequence>
<evidence type="ECO:0000256" key="1">
    <source>
        <dbReference type="SAM" id="Phobius"/>
    </source>
</evidence>
<dbReference type="Proteomes" id="UP000192578">
    <property type="component" value="Unassembled WGS sequence"/>
</dbReference>
<feature type="transmembrane region" description="Helical" evidence="1">
    <location>
        <begin position="173"/>
        <end position="192"/>
    </location>
</feature>
<feature type="transmembrane region" description="Helical" evidence="1">
    <location>
        <begin position="267"/>
        <end position="292"/>
    </location>
</feature>
<keyword evidence="1" id="KW-0812">Transmembrane</keyword>
<comment type="caution">
    <text evidence="2">The sequence shown here is derived from an EMBL/GenBank/DDBJ whole genome shotgun (WGS) entry which is preliminary data.</text>
</comment>
<evidence type="ECO:0000313" key="3">
    <source>
        <dbReference type="Proteomes" id="UP000192578"/>
    </source>
</evidence>
<keyword evidence="1" id="KW-1133">Transmembrane helix</keyword>
<dbReference type="EMBL" id="MTYJ01000121">
    <property type="protein sequence ID" value="OQV13575.1"/>
    <property type="molecule type" value="Genomic_DNA"/>
</dbReference>
<evidence type="ECO:0000313" key="2">
    <source>
        <dbReference type="EMBL" id="OQV13575.1"/>
    </source>
</evidence>
<evidence type="ECO:0008006" key="4">
    <source>
        <dbReference type="Google" id="ProtNLM"/>
    </source>
</evidence>
<keyword evidence="3" id="KW-1185">Reference proteome</keyword>
<feature type="transmembrane region" description="Helical" evidence="1">
    <location>
        <begin position="31"/>
        <end position="49"/>
    </location>
</feature>
<feature type="transmembrane region" description="Helical" evidence="1">
    <location>
        <begin position="301"/>
        <end position="323"/>
    </location>
</feature>
<feature type="transmembrane region" description="Helical" evidence="1">
    <location>
        <begin position="83"/>
        <end position="102"/>
    </location>
</feature>
<dbReference type="AlphaFoldDB" id="A0A1W0WED2"/>
<feature type="transmembrane region" description="Helical" evidence="1">
    <location>
        <begin position="135"/>
        <end position="153"/>
    </location>
</feature>
<feature type="transmembrane region" description="Helical" evidence="1">
    <location>
        <begin position="197"/>
        <end position="218"/>
    </location>
</feature>
<accession>A0A1W0WED2</accession>
<feature type="transmembrane region" description="Helical" evidence="1">
    <location>
        <begin position="394"/>
        <end position="413"/>
    </location>
</feature>
<protein>
    <recommendedName>
        <fullName evidence="4">Gustatory receptor</fullName>
    </recommendedName>
</protein>
<keyword evidence="1" id="KW-0472">Membrane</keyword>
<proteinExistence type="predicted"/>
<name>A0A1W0WED2_HYPEX</name>